<accession>A0ABU3D265</accession>
<comment type="caution">
    <text evidence="2">The sequence shown here is derived from an EMBL/GenBank/DDBJ whole genome shotgun (WGS) entry which is preliminary data.</text>
</comment>
<keyword evidence="3" id="KW-1185">Reference proteome</keyword>
<evidence type="ECO:0000313" key="3">
    <source>
        <dbReference type="Proteomes" id="UP001262582"/>
    </source>
</evidence>
<gene>
    <name evidence="2" type="ORF">RM539_03410</name>
</gene>
<sequence length="94" mass="10940">MIKYTCVAIIVAILLTSCYSTKAPAIKIGMSVEEFKKLAKYEQLVAMDQESCVYRVIYGIGANRAGYYYFEDNKFVRMDSEEDHEDYRISIDRR</sequence>
<evidence type="ECO:0000313" key="2">
    <source>
        <dbReference type="EMBL" id="MDT0675628.1"/>
    </source>
</evidence>
<dbReference type="PROSITE" id="PS51257">
    <property type="entry name" value="PROKAR_LIPOPROTEIN"/>
    <property type="match status" value="1"/>
</dbReference>
<feature type="signal peptide" evidence="1">
    <location>
        <begin position="1"/>
        <end position="22"/>
    </location>
</feature>
<protein>
    <recommendedName>
        <fullName evidence="4">DUF4467 domain-containing protein</fullName>
    </recommendedName>
</protein>
<feature type="chain" id="PRO_5045253279" description="DUF4467 domain-containing protein" evidence="1">
    <location>
        <begin position="23"/>
        <end position="94"/>
    </location>
</feature>
<evidence type="ECO:0008006" key="4">
    <source>
        <dbReference type="Google" id="ProtNLM"/>
    </source>
</evidence>
<evidence type="ECO:0000256" key="1">
    <source>
        <dbReference type="SAM" id="SignalP"/>
    </source>
</evidence>
<dbReference type="RefSeq" id="WP_311502031.1">
    <property type="nucleotide sequence ID" value="NZ_JAVRHK010000002.1"/>
</dbReference>
<name>A0ABU3D265_9FLAO</name>
<keyword evidence="1" id="KW-0732">Signal</keyword>
<reference evidence="2 3" key="1">
    <citation type="submission" date="2023-09" db="EMBL/GenBank/DDBJ databases">
        <authorList>
            <person name="Rey-Velasco X."/>
        </authorList>
    </citation>
    <scope>NUCLEOTIDE SEQUENCE [LARGE SCALE GENOMIC DNA]</scope>
    <source>
        <strain evidence="2 3">F117</strain>
    </source>
</reference>
<dbReference type="Proteomes" id="UP001262582">
    <property type="component" value="Unassembled WGS sequence"/>
</dbReference>
<proteinExistence type="predicted"/>
<organism evidence="2 3">
    <name type="scientific">Autumnicola musiva</name>
    <dbReference type="NCBI Taxonomy" id="3075589"/>
    <lineage>
        <taxon>Bacteria</taxon>
        <taxon>Pseudomonadati</taxon>
        <taxon>Bacteroidota</taxon>
        <taxon>Flavobacteriia</taxon>
        <taxon>Flavobacteriales</taxon>
        <taxon>Flavobacteriaceae</taxon>
        <taxon>Autumnicola</taxon>
    </lineage>
</organism>
<dbReference type="EMBL" id="JAVRHK010000002">
    <property type="protein sequence ID" value="MDT0675628.1"/>
    <property type="molecule type" value="Genomic_DNA"/>
</dbReference>